<gene>
    <name evidence="1" type="ORF">SNAT2548_LOCUS25586</name>
</gene>
<keyword evidence="2" id="KW-1185">Reference proteome</keyword>
<protein>
    <submittedName>
        <fullName evidence="1">Uncharacterized protein</fullName>
    </submittedName>
</protein>
<evidence type="ECO:0000313" key="2">
    <source>
        <dbReference type="Proteomes" id="UP000604046"/>
    </source>
</evidence>
<organism evidence="1 2">
    <name type="scientific">Symbiodinium natans</name>
    <dbReference type="NCBI Taxonomy" id="878477"/>
    <lineage>
        <taxon>Eukaryota</taxon>
        <taxon>Sar</taxon>
        <taxon>Alveolata</taxon>
        <taxon>Dinophyceae</taxon>
        <taxon>Suessiales</taxon>
        <taxon>Symbiodiniaceae</taxon>
        <taxon>Symbiodinium</taxon>
    </lineage>
</organism>
<dbReference type="EMBL" id="CAJNDS010002401">
    <property type="protein sequence ID" value="CAE7460759.1"/>
    <property type="molecule type" value="Genomic_DNA"/>
</dbReference>
<dbReference type="AlphaFoldDB" id="A0A812S4V7"/>
<sequence>MFQLQTEDAACKALHLLRASAASGTAFPRNMRGGSVESLCRKLADSRIPTTFGTGFSLRVLDKRRQQTAQVTGIAISSQHRHFVPGRAKLVCIPCRTEPVRKLHHTALKRRRFRCRACLSSQ</sequence>
<evidence type="ECO:0000313" key="1">
    <source>
        <dbReference type="EMBL" id="CAE7460759.1"/>
    </source>
</evidence>
<accession>A0A812S4V7</accession>
<name>A0A812S4V7_9DINO</name>
<proteinExistence type="predicted"/>
<dbReference type="Proteomes" id="UP000604046">
    <property type="component" value="Unassembled WGS sequence"/>
</dbReference>
<comment type="caution">
    <text evidence="1">The sequence shown here is derived from an EMBL/GenBank/DDBJ whole genome shotgun (WGS) entry which is preliminary data.</text>
</comment>
<reference evidence="1" key="1">
    <citation type="submission" date="2021-02" db="EMBL/GenBank/DDBJ databases">
        <authorList>
            <person name="Dougan E. K."/>
            <person name="Rhodes N."/>
            <person name="Thang M."/>
            <person name="Chan C."/>
        </authorList>
    </citation>
    <scope>NUCLEOTIDE SEQUENCE</scope>
</reference>